<keyword evidence="1" id="KW-0812">Transmembrane</keyword>
<accession>A0AAD4Q079</accession>
<dbReference type="RefSeq" id="XP_046071574.1">
    <property type="nucleotide sequence ID" value="XM_046209778.1"/>
</dbReference>
<keyword evidence="3" id="KW-1185">Reference proteome</keyword>
<keyword evidence="1" id="KW-1133">Transmembrane helix</keyword>
<name>A0AAD4Q079_9EURO</name>
<sequence length="107" mass="12204">MTQTRDGGRVPSIFLHRWSLCAALLCCRALLNPLHRQKHSYPHNNPNAPGVCLPIFCILFALVLVLRCPRYWRWTPFSHLSLGRAFLANTDPYNGDADDNDVVRFLA</sequence>
<evidence type="ECO:0000313" key="2">
    <source>
        <dbReference type="EMBL" id="KAH8696638.1"/>
    </source>
</evidence>
<feature type="transmembrane region" description="Helical" evidence="1">
    <location>
        <begin position="46"/>
        <end position="66"/>
    </location>
</feature>
<organism evidence="2 3">
    <name type="scientific">Talaromyces proteolyticus</name>
    <dbReference type="NCBI Taxonomy" id="1131652"/>
    <lineage>
        <taxon>Eukaryota</taxon>
        <taxon>Fungi</taxon>
        <taxon>Dikarya</taxon>
        <taxon>Ascomycota</taxon>
        <taxon>Pezizomycotina</taxon>
        <taxon>Eurotiomycetes</taxon>
        <taxon>Eurotiomycetidae</taxon>
        <taxon>Eurotiales</taxon>
        <taxon>Trichocomaceae</taxon>
        <taxon>Talaromyces</taxon>
        <taxon>Talaromyces sect. Bacilispori</taxon>
    </lineage>
</organism>
<dbReference type="EMBL" id="JAJTJA010000007">
    <property type="protein sequence ID" value="KAH8696638.1"/>
    <property type="molecule type" value="Genomic_DNA"/>
</dbReference>
<keyword evidence="1" id="KW-0472">Membrane</keyword>
<comment type="caution">
    <text evidence="2">The sequence shown here is derived from an EMBL/GenBank/DDBJ whole genome shotgun (WGS) entry which is preliminary data.</text>
</comment>
<reference evidence="2" key="1">
    <citation type="submission" date="2021-12" db="EMBL/GenBank/DDBJ databases">
        <title>Convergent genome expansion in fungi linked to evolution of root-endophyte symbiosis.</title>
        <authorList>
            <consortium name="DOE Joint Genome Institute"/>
            <person name="Ke Y.-H."/>
            <person name="Bonito G."/>
            <person name="Liao H.-L."/>
            <person name="Looney B."/>
            <person name="Rojas-Flechas A."/>
            <person name="Nash J."/>
            <person name="Hameed K."/>
            <person name="Schadt C."/>
            <person name="Martin F."/>
            <person name="Crous P.W."/>
            <person name="Miettinen O."/>
            <person name="Magnuson J.K."/>
            <person name="Labbe J."/>
            <person name="Jacobson D."/>
            <person name="Doktycz M.J."/>
            <person name="Veneault-Fourrey C."/>
            <person name="Kuo A."/>
            <person name="Mondo S."/>
            <person name="Calhoun S."/>
            <person name="Riley R."/>
            <person name="Ohm R."/>
            <person name="LaButti K."/>
            <person name="Andreopoulos B."/>
            <person name="Pangilinan J."/>
            <person name="Nolan M."/>
            <person name="Tritt A."/>
            <person name="Clum A."/>
            <person name="Lipzen A."/>
            <person name="Daum C."/>
            <person name="Barry K."/>
            <person name="Grigoriev I.V."/>
            <person name="Vilgalys R."/>
        </authorList>
    </citation>
    <scope>NUCLEOTIDE SEQUENCE</scope>
    <source>
        <strain evidence="2">PMI_201</strain>
    </source>
</reference>
<gene>
    <name evidence="2" type="ORF">BGW36DRAFT_189420</name>
</gene>
<proteinExistence type="predicted"/>
<evidence type="ECO:0000256" key="1">
    <source>
        <dbReference type="SAM" id="Phobius"/>
    </source>
</evidence>
<dbReference type="GeneID" id="70240065"/>
<dbReference type="Proteomes" id="UP001201262">
    <property type="component" value="Unassembled WGS sequence"/>
</dbReference>
<evidence type="ECO:0000313" key="3">
    <source>
        <dbReference type="Proteomes" id="UP001201262"/>
    </source>
</evidence>
<dbReference type="AlphaFoldDB" id="A0AAD4Q079"/>
<protein>
    <submittedName>
        <fullName evidence="2">Uncharacterized protein</fullName>
    </submittedName>
</protein>